<dbReference type="Proteomes" id="UP000009138">
    <property type="component" value="Unassembled WGS sequence"/>
</dbReference>
<keyword evidence="2" id="KW-1185">Reference proteome</keyword>
<dbReference type="InParanoid" id="I1BTQ8"/>
<evidence type="ECO:0000313" key="1">
    <source>
        <dbReference type="EMBL" id="EIE79588.1"/>
    </source>
</evidence>
<protein>
    <submittedName>
        <fullName evidence="1">Uncharacterized protein</fullName>
    </submittedName>
</protein>
<sequence>MILYHENGRIGIFDDKGNEANRYDEIPSFRLKKFYNVCSERVGIHNLKCRKQTNNNNNIDEVVEHELEGMSYNIVRASARLSNERIHESFDNSHY</sequence>
<dbReference type="EMBL" id="CH476734">
    <property type="protein sequence ID" value="EIE79588.1"/>
    <property type="molecule type" value="Genomic_DNA"/>
</dbReference>
<dbReference type="AlphaFoldDB" id="I1BTQ8"/>
<dbReference type="VEuPathDB" id="FungiDB:RO3G_04293"/>
<evidence type="ECO:0000313" key="2">
    <source>
        <dbReference type="Proteomes" id="UP000009138"/>
    </source>
</evidence>
<reference evidence="1 2" key="1">
    <citation type="journal article" date="2009" name="PLoS Genet.">
        <title>Genomic analysis of the basal lineage fungus Rhizopus oryzae reveals a whole-genome duplication.</title>
        <authorList>
            <person name="Ma L.-J."/>
            <person name="Ibrahim A.S."/>
            <person name="Skory C."/>
            <person name="Grabherr M.G."/>
            <person name="Burger G."/>
            <person name="Butler M."/>
            <person name="Elias M."/>
            <person name="Idnurm A."/>
            <person name="Lang B.F."/>
            <person name="Sone T."/>
            <person name="Abe A."/>
            <person name="Calvo S.E."/>
            <person name="Corrochano L.M."/>
            <person name="Engels R."/>
            <person name="Fu J."/>
            <person name="Hansberg W."/>
            <person name="Kim J.-M."/>
            <person name="Kodira C.D."/>
            <person name="Koehrsen M.J."/>
            <person name="Liu B."/>
            <person name="Miranda-Saavedra D."/>
            <person name="O'Leary S."/>
            <person name="Ortiz-Castellanos L."/>
            <person name="Poulter R."/>
            <person name="Rodriguez-Romero J."/>
            <person name="Ruiz-Herrera J."/>
            <person name="Shen Y.-Q."/>
            <person name="Zeng Q."/>
            <person name="Galagan J."/>
            <person name="Birren B.W."/>
            <person name="Cuomo C.A."/>
            <person name="Wickes B.L."/>
        </authorList>
    </citation>
    <scope>NUCLEOTIDE SEQUENCE [LARGE SCALE GENOMIC DNA]</scope>
    <source>
        <strain evidence="2">RA 99-880 / ATCC MYA-4621 / FGSC 9543 / NRRL 43880</strain>
    </source>
</reference>
<accession>I1BTQ8</accession>
<proteinExistence type="predicted"/>
<dbReference type="RefSeq" id="XP_067514984.1">
    <property type="nucleotide sequence ID" value="XM_067658883.1"/>
</dbReference>
<dbReference type="GeneID" id="93611264"/>
<gene>
    <name evidence="1" type="ORF">RO3G_04293</name>
</gene>
<name>I1BTQ8_RHIO9</name>
<organism evidence="1 2">
    <name type="scientific">Rhizopus delemar (strain RA 99-880 / ATCC MYA-4621 / FGSC 9543 / NRRL 43880)</name>
    <name type="common">Mucormycosis agent</name>
    <name type="synonym">Rhizopus arrhizus var. delemar</name>
    <dbReference type="NCBI Taxonomy" id="246409"/>
    <lineage>
        <taxon>Eukaryota</taxon>
        <taxon>Fungi</taxon>
        <taxon>Fungi incertae sedis</taxon>
        <taxon>Mucoromycota</taxon>
        <taxon>Mucoromycotina</taxon>
        <taxon>Mucoromycetes</taxon>
        <taxon>Mucorales</taxon>
        <taxon>Mucorineae</taxon>
        <taxon>Rhizopodaceae</taxon>
        <taxon>Rhizopus</taxon>
    </lineage>
</organism>